<protein>
    <recommendedName>
        <fullName evidence="1">Reverse transcriptase zinc-binding domain-containing protein</fullName>
    </recommendedName>
</protein>
<feature type="domain" description="Reverse transcriptase zinc-binding" evidence="1">
    <location>
        <begin position="2"/>
        <end position="53"/>
    </location>
</feature>
<dbReference type="InterPro" id="IPR026960">
    <property type="entry name" value="RVT-Znf"/>
</dbReference>
<comment type="caution">
    <text evidence="2">The sequence shown here is derived from an EMBL/GenBank/DDBJ whole genome shotgun (WGS) entry which is preliminary data.</text>
</comment>
<evidence type="ECO:0000313" key="3">
    <source>
        <dbReference type="Proteomes" id="UP000593568"/>
    </source>
</evidence>
<organism evidence="2 3">
    <name type="scientific">Gossypium trilobum</name>
    <dbReference type="NCBI Taxonomy" id="34281"/>
    <lineage>
        <taxon>Eukaryota</taxon>
        <taxon>Viridiplantae</taxon>
        <taxon>Streptophyta</taxon>
        <taxon>Embryophyta</taxon>
        <taxon>Tracheophyta</taxon>
        <taxon>Spermatophyta</taxon>
        <taxon>Magnoliopsida</taxon>
        <taxon>eudicotyledons</taxon>
        <taxon>Gunneridae</taxon>
        <taxon>Pentapetalae</taxon>
        <taxon>rosids</taxon>
        <taxon>malvids</taxon>
        <taxon>Malvales</taxon>
        <taxon>Malvaceae</taxon>
        <taxon>Malvoideae</taxon>
        <taxon>Gossypium</taxon>
    </lineage>
</organism>
<accession>A0A7J9EC96</accession>
<dbReference type="AlphaFoldDB" id="A0A7J9EC96"/>
<proteinExistence type="predicted"/>
<dbReference type="EMBL" id="JABEZW010000007">
    <property type="protein sequence ID" value="MBA0770659.1"/>
    <property type="molecule type" value="Genomic_DNA"/>
</dbReference>
<dbReference type="Pfam" id="PF13966">
    <property type="entry name" value="zf-RVT"/>
    <property type="match status" value="1"/>
</dbReference>
<sequence length="261" mass="29113">MINIFAWCIGHKLLPTVAKIAPTPLSNDDQCKRCGALVETILHVLQDCQVSREILMLAGINDGLHESTSIATASMELRNNSILKGQNFKLNVDMALVNPRRQARLRAMVHNTNKLAHGGFPQHLDGLDYPTWAMAHTTIHGLQFARFISLRHVIVKTHSGNRTTNHLSRVGLESEHLRALRFVDLSQKNKKSSSIVSMLKEAADEDEDEVMFGVKDNVNAKEPMPCMRKKGSRVPKLHNLFSSAAEPLDRSFATLARSPPR</sequence>
<dbReference type="Proteomes" id="UP000593568">
    <property type="component" value="Unassembled WGS sequence"/>
</dbReference>
<gene>
    <name evidence="2" type="ORF">Gotri_019264</name>
</gene>
<evidence type="ECO:0000259" key="1">
    <source>
        <dbReference type="Pfam" id="PF13966"/>
    </source>
</evidence>
<keyword evidence="3" id="KW-1185">Reference proteome</keyword>
<evidence type="ECO:0000313" key="2">
    <source>
        <dbReference type="EMBL" id="MBA0770659.1"/>
    </source>
</evidence>
<reference evidence="2 3" key="1">
    <citation type="journal article" date="2019" name="Genome Biol. Evol.">
        <title>Insights into the evolution of the New World diploid cottons (Gossypium, subgenus Houzingenia) based on genome sequencing.</title>
        <authorList>
            <person name="Grover C.E."/>
            <person name="Arick M.A. 2nd"/>
            <person name="Thrash A."/>
            <person name="Conover J.L."/>
            <person name="Sanders W.S."/>
            <person name="Peterson D.G."/>
            <person name="Frelichowski J.E."/>
            <person name="Scheffler J.A."/>
            <person name="Scheffler B.E."/>
            <person name="Wendel J.F."/>
        </authorList>
    </citation>
    <scope>NUCLEOTIDE SEQUENCE [LARGE SCALE GENOMIC DNA]</scope>
    <source>
        <strain evidence="2">8</strain>
        <tissue evidence="2">Leaf</tissue>
    </source>
</reference>
<feature type="non-terminal residue" evidence="2">
    <location>
        <position position="1"/>
    </location>
</feature>
<name>A0A7J9EC96_9ROSI</name>